<sequence length="789" mass="89629">MQVAGDGAVWDAVNQAVELDMCLEDSWRSLKAAALDEDKLAVILAGTVRSRCEKEGKKRVVLRTLLKACGAKKWDMWTCGRLRPSDLFDDDLEVAVDEQLKGDASRWEQEERERRWTQCLTPTCFEISKLHRSSKGHGPTVLRILGDILAQCCRSRINGAKCLKSVFVEEQRMVALGLKGRRHSGRLTGKQLQAHKLQNFGGLAEAHVGASIFAQPRWIRNVLRSGLSGCYTFDLVNAHLGILLDRHPDAGEALRELRGDREAILRLTHPDRAVAKQLFLALLYGGSVASWKVANGMEHFATEELANRISREVRELRKKDAAGHSEHMKLLKQSTSGSSSTWLQAELKKKLRGFAFTLEPPLTLEKAMEKTKLEMCKSPLAHLWNRKDAGWRTYHNLVCQAFNGNLAHHGLFAELVIRTPAVSESIPYSLREVFKMVLDTGHKAWYFCPHKQWIITGDCVQVIAQRDLSHYYLQWNTDGYDVSIPTRWDFSAESFKNGVAASLRSHLGVSSHLWVLDGEDTRRYLNFEGRDLDRDTLEWRDINPDLKISRSTGWEHTWSSWWESHDDWASTIYEQGIFGLPQAAALWTREIGRNGKDTICNITQKLLGSYAVSVAAETLVKVRDANAPSPVFALRRARRFVAIREVDGADNIRLQLYKTFTDGNSELSGRDLYEKLVRYRPQFLVFFAANSPPPLVSNFAVRQRTAVVEHVTVFADKSEEARRPIEEMLPEMIPSFFGIFYLIYEVLLWKRSMRSIGPVPLKCEVLLNQDLADELGDAVKEFVLVRLEK</sequence>
<dbReference type="OrthoDB" id="478784at2759"/>
<evidence type="ECO:0000313" key="2">
    <source>
        <dbReference type="Proteomes" id="UP000649617"/>
    </source>
</evidence>
<dbReference type="AlphaFoldDB" id="A0A812Q3D4"/>
<dbReference type="EMBL" id="CAJNIZ010013905">
    <property type="protein sequence ID" value="CAE7355709.1"/>
    <property type="molecule type" value="Genomic_DNA"/>
</dbReference>
<keyword evidence="2" id="KW-1185">Reference proteome</keyword>
<reference evidence="1" key="1">
    <citation type="submission" date="2021-02" db="EMBL/GenBank/DDBJ databases">
        <authorList>
            <person name="Dougan E. K."/>
            <person name="Rhodes N."/>
            <person name="Thang M."/>
            <person name="Chan C."/>
        </authorList>
    </citation>
    <scope>NUCLEOTIDE SEQUENCE</scope>
</reference>
<accession>A0A812Q3D4</accession>
<protein>
    <submittedName>
        <fullName evidence="1">Uncharacterized protein</fullName>
    </submittedName>
</protein>
<dbReference type="Proteomes" id="UP000649617">
    <property type="component" value="Unassembled WGS sequence"/>
</dbReference>
<organism evidence="1 2">
    <name type="scientific">Symbiodinium pilosum</name>
    <name type="common">Dinoflagellate</name>
    <dbReference type="NCBI Taxonomy" id="2952"/>
    <lineage>
        <taxon>Eukaryota</taxon>
        <taxon>Sar</taxon>
        <taxon>Alveolata</taxon>
        <taxon>Dinophyceae</taxon>
        <taxon>Suessiales</taxon>
        <taxon>Symbiodiniaceae</taxon>
        <taxon>Symbiodinium</taxon>
    </lineage>
</organism>
<gene>
    <name evidence="1" type="ORF">SPIL2461_LOCUS8454</name>
</gene>
<proteinExistence type="predicted"/>
<name>A0A812Q3D4_SYMPI</name>
<feature type="non-terminal residue" evidence="1">
    <location>
        <position position="789"/>
    </location>
</feature>
<comment type="caution">
    <text evidence="1">The sequence shown here is derived from an EMBL/GenBank/DDBJ whole genome shotgun (WGS) entry which is preliminary data.</text>
</comment>
<evidence type="ECO:0000313" key="1">
    <source>
        <dbReference type="EMBL" id="CAE7355709.1"/>
    </source>
</evidence>